<evidence type="ECO:0008006" key="4">
    <source>
        <dbReference type="Google" id="ProtNLM"/>
    </source>
</evidence>
<evidence type="ECO:0000313" key="3">
    <source>
        <dbReference type="Proteomes" id="UP000075787"/>
    </source>
</evidence>
<name>A0A162LKD7_9PROT</name>
<comment type="caution">
    <text evidence="2">The sequence shown here is derived from an EMBL/GenBank/DDBJ whole genome shotgun (WGS) entry which is preliminary data.</text>
</comment>
<reference evidence="2 3" key="1">
    <citation type="submission" date="2015-12" db="EMBL/GenBank/DDBJ databases">
        <title>Genome sequence of Tistrella mobilis MCCC 1A02139.</title>
        <authorList>
            <person name="Lu L."/>
            <person name="Lai Q."/>
            <person name="Shao Z."/>
            <person name="Qian P."/>
        </authorList>
    </citation>
    <scope>NUCLEOTIDE SEQUENCE [LARGE SCALE GENOMIC DNA]</scope>
    <source>
        <strain evidence="2 3">MCCC 1A02139</strain>
    </source>
</reference>
<accession>A0A162LKD7</accession>
<protein>
    <recommendedName>
        <fullName evidence="4">Type II toxin-antitoxin system ParD family antitoxin</fullName>
    </recommendedName>
</protein>
<dbReference type="EMBL" id="LPZR01000067">
    <property type="protein sequence ID" value="KYO55341.1"/>
    <property type="molecule type" value="Genomic_DNA"/>
</dbReference>
<dbReference type="Proteomes" id="UP000075787">
    <property type="component" value="Unassembled WGS sequence"/>
</dbReference>
<dbReference type="RefSeq" id="WP_062762379.1">
    <property type="nucleotide sequence ID" value="NZ_CP121042.1"/>
</dbReference>
<organism evidence="2 3">
    <name type="scientific">Tistrella mobilis</name>
    <dbReference type="NCBI Taxonomy" id="171437"/>
    <lineage>
        <taxon>Bacteria</taxon>
        <taxon>Pseudomonadati</taxon>
        <taxon>Pseudomonadota</taxon>
        <taxon>Alphaproteobacteria</taxon>
        <taxon>Geminicoccales</taxon>
        <taxon>Geminicoccaceae</taxon>
        <taxon>Tistrella</taxon>
    </lineage>
</organism>
<gene>
    <name evidence="2" type="ORF">AUP44_23915</name>
</gene>
<evidence type="ECO:0000256" key="1">
    <source>
        <dbReference type="SAM" id="MobiDB-lite"/>
    </source>
</evidence>
<proteinExistence type="predicted"/>
<dbReference type="InterPro" id="IPR022789">
    <property type="entry name" value="ParD"/>
</dbReference>
<dbReference type="AlphaFoldDB" id="A0A162LKD7"/>
<evidence type="ECO:0000313" key="2">
    <source>
        <dbReference type="EMBL" id="KYO55341.1"/>
    </source>
</evidence>
<dbReference type="Pfam" id="PF03693">
    <property type="entry name" value="ParD_antitoxin"/>
    <property type="match status" value="1"/>
</dbReference>
<feature type="region of interest" description="Disordered" evidence="1">
    <location>
        <begin position="1"/>
        <end position="25"/>
    </location>
</feature>
<sequence length="64" mass="7162">MSDDSGKRNDAGHADDVLRRADRTADDRRIRDLMNALDAGECSGEPRPWDHEAFLARMTARYGG</sequence>
<dbReference type="GeneID" id="97239106"/>